<name>A0ABV5ZNL4_9PSEU</name>
<evidence type="ECO:0000313" key="2">
    <source>
        <dbReference type="EMBL" id="MFB9902467.1"/>
    </source>
</evidence>
<evidence type="ECO:0000313" key="3">
    <source>
        <dbReference type="Proteomes" id="UP001589693"/>
    </source>
</evidence>
<protein>
    <submittedName>
        <fullName evidence="2">Uncharacterized protein</fullName>
    </submittedName>
</protein>
<feature type="region of interest" description="Disordered" evidence="1">
    <location>
        <begin position="82"/>
        <end position="123"/>
    </location>
</feature>
<sequence length="123" mass="13595">MTQDSGLNQELRLLLDAVAQRAEPWLRKIAEQQPDTEGQSAARHRATCTWCPLCAAVSLARGERPELAAKAAEHLTGLLSVLRASMEPERSEPQEQQQNPAPAAEPERPEPAPRVQKISVERQ</sequence>
<reference evidence="2 3" key="1">
    <citation type="submission" date="2024-09" db="EMBL/GenBank/DDBJ databases">
        <authorList>
            <person name="Sun Q."/>
            <person name="Mori K."/>
        </authorList>
    </citation>
    <scope>NUCLEOTIDE SEQUENCE [LARGE SCALE GENOMIC DNA]</scope>
    <source>
        <strain evidence="2 3">TBRC 7907</strain>
    </source>
</reference>
<comment type="caution">
    <text evidence="2">The sequence shown here is derived from an EMBL/GenBank/DDBJ whole genome shotgun (WGS) entry which is preliminary data.</text>
</comment>
<organism evidence="2 3">
    <name type="scientific">Allokutzneria oryzae</name>
    <dbReference type="NCBI Taxonomy" id="1378989"/>
    <lineage>
        <taxon>Bacteria</taxon>
        <taxon>Bacillati</taxon>
        <taxon>Actinomycetota</taxon>
        <taxon>Actinomycetes</taxon>
        <taxon>Pseudonocardiales</taxon>
        <taxon>Pseudonocardiaceae</taxon>
        <taxon>Allokutzneria</taxon>
    </lineage>
</organism>
<accession>A0ABV5ZNL4</accession>
<gene>
    <name evidence="2" type="ORF">ACFFQA_00815</name>
</gene>
<proteinExistence type="predicted"/>
<evidence type="ECO:0000256" key="1">
    <source>
        <dbReference type="SAM" id="MobiDB-lite"/>
    </source>
</evidence>
<dbReference type="EMBL" id="JBHLZU010000002">
    <property type="protein sequence ID" value="MFB9902467.1"/>
    <property type="molecule type" value="Genomic_DNA"/>
</dbReference>
<dbReference type="RefSeq" id="WP_377849552.1">
    <property type="nucleotide sequence ID" value="NZ_JBHLZU010000002.1"/>
</dbReference>
<dbReference type="Proteomes" id="UP001589693">
    <property type="component" value="Unassembled WGS sequence"/>
</dbReference>
<keyword evidence="3" id="KW-1185">Reference proteome</keyword>
<feature type="compositionally biased region" description="Low complexity" evidence="1">
    <location>
        <begin position="94"/>
        <end position="104"/>
    </location>
</feature>